<evidence type="ECO:0000313" key="1">
    <source>
        <dbReference type="EMBL" id="THG96562.1"/>
    </source>
</evidence>
<dbReference type="Proteomes" id="UP000309038">
    <property type="component" value="Unassembled WGS sequence"/>
</dbReference>
<sequence>MDNPSLKTVEDTFAVMEAARKYMMDHVLREVQEQFLHYAEREPLRTYAIACNRGLEEEMRIAARMSLLEPLADSHEMEELERITAGAYLRLSAYHRACRKVASSMGYCGRDKTGRRMWTAKKDWRDSLVNIEPWWASYMILASEALKIRPRGATVLKEEFAFKFVVDVIGPRESQYEKNKALSEFAEFGAEFAEAVERIISSIQLKIPSKITL</sequence>
<keyword evidence="2" id="KW-1185">Reference proteome</keyword>
<comment type="caution">
    <text evidence="1">The sequence shown here is derived from an EMBL/GenBank/DDBJ whole genome shotgun (WGS) entry which is preliminary data.</text>
</comment>
<evidence type="ECO:0000313" key="2">
    <source>
        <dbReference type="Proteomes" id="UP000309038"/>
    </source>
</evidence>
<name>A0A4V3XA35_9APHY</name>
<accession>A0A4V3XA35</accession>
<organism evidence="1 2">
    <name type="scientific">Hermanssonia centrifuga</name>
    <dbReference type="NCBI Taxonomy" id="98765"/>
    <lineage>
        <taxon>Eukaryota</taxon>
        <taxon>Fungi</taxon>
        <taxon>Dikarya</taxon>
        <taxon>Basidiomycota</taxon>
        <taxon>Agaricomycotina</taxon>
        <taxon>Agaricomycetes</taxon>
        <taxon>Polyporales</taxon>
        <taxon>Meruliaceae</taxon>
        <taxon>Hermanssonia</taxon>
    </lineage>
</organism>
<dbReference type="EMBL" id="SGPJ01000226">
    <property type="protein sequence ID" value="THG96562.1"/>
    <property type="molecule type" value="Genomic_DNA"/>
</dbReference>
<proteinExistence type="predicted"/>
<gene>
    <name evidence="1" type="ORF">EW026_g5294</name>
</gene>
<reference evidence="1 2" key="1">
    <citation type="submission" date="2019-02" db="EMBL/GenBank/DDBJ databases">
        <title>Genome sequencing of the rare red list fungi Phlebia centrifuga.</title>
        <authorList>
            <person name="Buettner E."/>
            <person name="Kellner H."/>
        </authorList>
    </citation>
    <scope>NUCLEOTIDE SEQUENCE [LARGE SCALE GENOMIC DNA]</scope>
    <source>
        <strain evidence="1 2">DSM 108282</strain>
    </source>
</reference>
<dbReference type="AlphaFoldDB" id="A0A4V3XA35"/>
<protein>
    <submittedName>
        <fullName evidence="1">Uncharacterized protein</fullName>
    </submittedName>
</protein>